<reference evidence="1 2" key="1">
    <citation type="submission" date="2015-01" db="EMBL/GenBank/DDBJ databases">
        <title>Genome Sequencing of Rickettsiales.</title>
        <authorList>
            <person name="Daugherty S.C."/>
            <person name="Su Q."/>
            <person name="Abolude K."/>
            <person name="Beier-Sexton M."/>
            <person name="Carlyon J.A."/>
            <person name="Carter R."/>
            <person name="Day N.P."/>
            <person name="Dumler S.J."/>
            <person name="Dyachenko V."/>
            <person name="Godinez A."/>
            <person name="Kurtti T.J."/>
            <person name="Lichay M."/>
            <person name="Mullins K.E."/>
            <person name="Ott S."/>
            <person name="Pappas-Brown V."/>
            <person name="Paris D.H."/>
            <person name="Patel P."/>
            <person name="Richards A.L."/>
            <person name="Sadzewicz L."/>
            <person name="Sears K."/>
            <person name="Seidman D."/>
            <person name="Sengamalay N."/>
            <person name="Stenos J."/>
            <person name="Tallon L.J."/>
            <person name="Vincent G."/>
            <person name="Fraser C.M."/>
            <person name="Munderloh U."/>
            <person name="Dunning-Hotopp J.C."/>
        </authorList>
    </citation>
    <scope>NUCLEOTIDE SEQUENCE [LARGE SCALE GENOMIC DNA]</scope>
    <source>
        <strain evidence="1 2">ApNP</strain>
    </source>
</reference>
<proteinExistence type="predicted"/>
<comment type="caution">
    <text evidence="1">The sequence shown here is derived from an EMBL/GenBank/DDBJ whole genome shotgun (WGS) entry which is preliminary data.</text>
</comment>
<gene>
    <name evidence="1" type="ORF">APHNP_1299</name>
</gene>
<organism evidence="1 2">
    <name type="scientific">Anaplasma phagocytophilum str. ApNP</name>
    <dbReference type="NCBI Taxonomy" id="1359153"/>
    <lineage>
        <taxon>Bacteria</taxon>
        <taxon>Pseudomonadati</taxon>
        <taxon>Pseudomonadota</taxon>
        <taxon>Alphaproteobacteria</taxon>
        <taxon>Rickettsiales</taxon>
        <taxon>Anaplasmataceae</taxon>
        <taxon>Anaplasma</taxon>
        <taxon>phagocytophilum group</taxon>
    </lineage>
</organism>
<evidence type="ECO:0000313" key="2">
    <source>
        <dbReference type="Proteomes" id="UP000033385"/>
    </source>
</evidence>
<evidence type="ECO:0000313" key="1">
    <source>
        <dbReference type="EMBL" id="KJV67132.1"/>
    </source>
</evidence>
<dbReference type="Proteomes" id="UP000033385">
    <property type="component" value="Unassembled WGS sequence"/>
</dbReference>
<dbReference type="EMBL" id="LANW01000001">
    <property type="protein sequence ID" value="KJV67132.1"/>
    <property type="molecule type" value="Genomic_DNA"/>
</dbReference>
<protein>
    <submittedName>
        <fullName evidence="1">Uncharacterized protein</fullName>
    </submittedName>
</protein>
<accession>A0A0F3NHG6</accession>
<name>A0A0F3NHG6_ANAPH</name>
<sequence length="46" mass="5333">MSYIAAYNMSFKAHQFRASIGSLYVKASIKKLFRAYEVQVLKLCEQ</sequence>
<dbReference type="AlphaFoldDB" id="A0A0F3NHG6"/>